<dbReference type="Gene3D" id="1.10.10.60">
    <property type="entry name" value="Homeodomain-like"/>
    <property type="match status" value="1"/>
</dbReference>
<reference evidence="2" key="1">
    <citation type="submission" date="2023-08" db="EMBL/GenBank/DDBJ databases">
        <title>A de novo genome assembly of Solanum verrucosum Schlechtendal, a Mexican diploid species geographically isolated from the other diploid A-genome species in potato relatives.</title>
        <authorList>
            <person name="Hosaka K."/>
        </authorList>
    </citation>
    <scope>NUCLEOTIDE SEQUENCE</scope>
    <source>
        <tissue evidence="2">Young leaves</tissue>
    </source>
</reference>
<evidence type="ECO:0000313" key="3">
    <source>
        <dbReference type="Proteomes" id="UP001234989"/>
    </source>
</evidence>
<dbReference type="SUPFAM" id="SSF46689">
    <property type="entry name" value="Homeodomain-like"/>
    <property type="match status" value="1"/>
</dbReference>
<proteinExistence type="predicted"/>
<dbReference type="InterPro" id="IPR036047">
    <property type="entry name" value="F-box-like_dom_sf"/>
</dbReference>
<name>A0AAF0UGV0_SOLVR</name>
<evidence type="ECO:0000259" key="1">
    <source>
        <dbReference type="Pfam" id="PF23622"/>
    </source>
</evidence>
<dbReference type="Pfam" id="PF23622">
    <property type="entry name" value="LRR_At1g61320_AtMIF1"/>
    <property type="match status" value="1"/>
</dbReference>
<dbReference type="InterPro" id="IPR009057">
    <property type="entry name" value="Homeodomain-like_sf"/>
</dbReference>
<dbReference type="Proteomes" id="UP001234989">
    <property type="component" value="Chromosome 9"/>
</dbReference>
<dbReference type="PANTHER" id="PTHR34145:SF28">
    <property type="entry name" value="F-BOX DOMAIN-CONTAINING PROTEIN"/>
    <property type="match status" value="1"/>
</dbReference>
<dbReference type="SUPFAM" id="SSF52047">
    <property type="entry name" value="RNI-like"/>
    <property type="match status" value="1"/>
</dbReference>
<dbReference type="SUPFAM" id="SSF81383">
    <property type="entry name" value="F-box domain"/>
    <property type="match status" value="1"/>
</dbReference>
<dbReference type="PANTHER" id="PTHR34145">
    <property type="entry name" value="OS02G0105600 PROTEIN"/>
    <property type="match status" value="1"/>
</dbReference>
<evidence type="ECO:0000313" key="2">
    <source>
        <dbReference type="EMBL" id="WMV45059.1"/>
    </source>
</evidence>
<accession>A0AAF0UGV0</accession>
<dbReference type="EMBL" id="CP133620">
    <property type="protein sequence ID" value="WMV45059.1"/>
    <property type="molecule type" value="Genomic_DNA"/>
</dbReference>
<dbReference type="InterPro" id="IPR055357">
    <property type="entry name" value="LRR_At1g61320_AtMIF1"/>
</dbReference>
<dbReference type="InterPro" id="IPR032675">
    <property type="entry name" value="LRR_dom_sf"/>
</dbReference>
<dbReference type="AlphaFoldDB" id="A0AAF0UGV0"/>
<dbReference type="InterPro" id="IPR053772">
    <property type="entry name" value="At1g61320/At1g61330-like"/>
</dbReference>
<protein>
    <recommendedName>
        <fullName evidence="1">At1g61320/AtMIF1 LRR domain-containing protein</fullName>
    </recommendedName>
</protein>
<dbReference type="Gene3D" id="3.80.10.10">
    <property type="entry name" value="Ribonuclease Inhibitor"/>
    <property type="match status" value="1"/>
</dbReference>
<keyword evidence="3" id="KW-1185">Reference proteome</keyword>
<organism evidence="2 3">
    <name type="scientific">Solanum verrucosum</name>
    <dbReference type="NCBI Taxonomy" id="315347"/>
    <lineage>
        <taxon>Eukaryota</taxon>
        <taxon>Viridiplantae</taxon>
        <taxon>Streptophyta</taxon>
        <taxon>Embryophyta</taxon>
        <taxon>Tracheophyta</taxon>
        <taxon>Spermatophyta</taxon>
        <taxon>Magnoliopsida</taxon>
        <taxon>eudicotyledons</taxon>
        <taxon>Gunneridae</taxon>
        <taxon>Pentapetalae</taxon>
        <taxon>asterids</taxon>
        <taxon>lamiids</taxon>
        <taxon>Solanales</taxon>
        <taxon>Solanaceae</taxon>
        <taxon>Solanoideae</taxon>
        <taxon>Solaneae</taxon>
        <taxon>Solanum</taxon>
    </lineage>
</organism>
<sequence length="550" mass="64378">MTMKRAEGNYHNKRMFEFGERIGWELQNVDEKLINDFCSRIGIKKRVLKVWLHNNKKEKNQPTTDTLPEGAIHKILSNLNYVEASRMTILSRTWLQAWLTNPNLLFEACSGAETRAEWSTRGKIDIDIVDKIMKRYRDEKIPIDKFELSIDIGKPTGYIFFSIDKWFDIALQNGVSELVYRNVGYYSSFNIFKMLTAKHLRELVLENCNLVYFSSLPTSYVGNCHSLRKLSLNNVTLDDNMLQGLLNNYPLIDNLIILYCRGWIKFEVRNLQNIRSLHIMIEKKQSVEIEAPTLEYLSYSSYSLDELDIVEYPNLESLELSGSFASRKFKIGRSESLRVLKIKNLRINNCQKIEVDAPNLVSLEYEGNYLPQLKLAKESGKFKNLIFNSNKHFLDDKWFCRLMEFLSNSTSWSQVSIQVSVDIYRCGEINMEHLKRHYRVSTPQVDVLDVIIEPRDDLATCVDALLWCFRPRRLNISSSFKMIIYLVNRLLYMKNSSDSTSHENEPQLVQLKEVRSYKFDGKNESWHPVKPKSMKLKTGDPNNMEKFYFL</sequence>
<feature type="domain" description="At1g61320/AtMIF1 LRR" evidence="1">
    <location>
        <begin position="144"/>
        <end position="318"/>
    </location>
</feature>
<gene>
    <name evidence="2" type="ORF">MTR67_038444</name>
</gene>